<proteinExistence type="inferred from homology"/>
<evidence type="ECO:0000256" key="6">
    <source>
        <dbReference type="ARBA" id="ARBA00031720"/>
    </source>
</evidence>
<evidence type="ECO:0000313" key="9">
    <source>
        <dbReference type="Proteomes" id="UP000640531"/>
    </source>
</evidence>
<dbReference type="PANTHER" id="PTHR38007">
    <property type="entry name" value="CRISPR SYSTEM CMS PROTEIN CSM5"/>
    <property type="match status" value="1"/>
</dbReference>
<keyword evidence="4" id="KW-0694">RNA-binding</keyword>
<evidence type="ECO:0000256" key="2">
    <source>
        <dbReference type="ARBA" id="ARBA00006680"/>
    </source>
</evidence>
<accession>A0ABR8F8H3</accession>
<comment type="function">
    <text evidence="1">This subunit might be involved in maturation of a crRNA intermediate to its mature form.</text>
</comment>
<dbReference type="RefSeq" id="WP_190711328.1">
    <property type="nucleotide sequence ID" value="NZ_JACJST010000001.1"/>
</dbReference>
<reference evidence="8 9" key="1">
    <citation type="journal article" date="2020" name="ISME J.">
        <title>Comparative genomics reveals insights into cyanobacterial evolution and habitat adaptation.</title>
        <authorList>
            <person name="Chen M.Y."/>
            <person name="Teng W.K."/>
            <person name="Zhao L."/>
            <person name="Hu C.X."/>
            <person name="Zhou Y.K."/>
            <person name="Han B.P."/>
            <person name="Song L.R."/>
            <person name="Shu W.S."/>
        </authorList>
    </citation>
    <scope>NUCLEOTIDE SEQUENCE [LARGE SCALE GENOMIC DNA]</scope>
    <source>
        <strain evidence="8 9">FACHB-196</strain>
    </source>
</reference>
<comment type="similarity">
    <text evidence="2">Belongs to the CRISPR-associated Csm5 family.</text>
</comment>
<protein>
    <recommendedName>
        <fullName evidence="3">CRISPR system Cms protein Csm5</fullName>
    </recommendedName>
    <alternativeName>
        <fullName evidence="6">CRISPR type III A-associated protein Csm5</fullName>
    </alternativeName>
</protein>
<dbReference type="EMBL" id="JACJST010000001">
    <property type="protein sequence ID" value="MBD2566510.1"/>
    <property type="molecule type" value="Genomic_DNA"/>
</dbReference>
<feature type="domain" description="CRISPR type III-associated protein" evidence="7">
    <location>
        <begin position="20"/>
        <end position="279"/>
    </location>
</feature>
<name>A0ABR8F8H3_9NOST</name>
<gene>
    <name evidence="8" type="primary">csm5</name>
    <name evidence="8" type="ORF">H6G59_01080</name>
</gene>
<dbReference type="InterPro" id="IPR010173">
    <property type="entry name" value="CRISPR-assoc_Csm5"/>
</dbReference>
<evidence type="ECO:0000313" key="8">
    <source>
        <dbReference type="EMBL" id="MBD2566510.1"/>
    </source>
</evidence>
<dbReference type="PANTHER" id="PTHR38007:SF1">
    <property type="entry name" value="CRISPR SYSTEM CMS PROTEIN CSM5"/>
    <property type="match status" value="1"/>
</dbReference>
<keyword evidence="5" id="KW-0051">Antiviral defense</keyword>
<evidence type="ECO:0000259" key="7">
    <source>
        <dbReference type="Pfam" id="PF03787"/>
    </source>
</evidence>
<dbReference type="NCBIfam" id="TIGR01899">
    <property type="entry name" value="cas_TM1807_csm5"/>
    <property type="match status" value="1"/>
</dbReference>
<comment type="caution">
    <text evidence="8">The sequence shown here is derived from an EMBL/GenBank/DDBJ whole genome shotgun (WGS) entry which is preliminary data.</text>
</comment>
<organism evidence="8 9">
    <name type="scientific">Anabaena lutea FACHB-196</name>
    <dbReference type="NCBI Taxonomy" id="2692881"/>
    <lineage>
        <taxon>Bacteria</taxon>
        <taxon>Bacillati</taxon>
        <taxon>Cyanobacteriota</taxon>
        <taxon>Cyanophyceae</taxon>
        <taxon>Nostocales</taxon>
        <taxon>Nostocaceae</taxon>
        <taxon>Anabaena</taxon>
    </lineage>
</organism>
<keyword evidence="9" id="KW-1185">Reference proteome</keyword>
<evidence type="ECO:0000256" key="1">
    <source>
        <dbReference type="ARBA" id="ARBA00003088"/>
    </source>
</evidence>
<dbReference type="Pfam" id="PF03787">
    <property type="entry name" value="RAMPs"/>
    <property type="match status" value="1"/>
</dbReference>
<evidence type="ECO:0000256" key="4">
    <source>
        <dbReference type="ARBA" id="ARBA00022884"/>
    </source>
</evidence>
<dbReference type="Proteomes" id="UP000640531">
    <property type="component" value="Unassembled WGS sequence"/>
</dbReference>
<evidence type="ECO:0000256" key="5">
    <source>
        <dbReference type="ARBA" id="ARBA00023118"/>
    </source>
</evidence>
<evidence type="ECO:0000256" key="3">
    <source>
        <dbReference type="ARBA" id="ARBA00016113"/>
    </source>
</evidence>
<sequence>MLVASESALKKPDFYQSKRIQLTSPLLHIGSEVQRLNPFEYLQTTEKIYIPNQEALTKALHKRGNLQKPKPWERIKDLNSGKALEVYIRAIEDKDDQKIAEIIELALGDKWFENQSVFPDYGIINKSFGHRVNHEIRPIIRNAFGQLYIPGSSIKGAIRTAIAYYMLKNKPARLSNIEQQLQERLTINGKIGRSKKNLGNELFMKDLFSNFWLTYQDRQFNHESEANTDLMRSVKIADTQPMLKTGNINLSLLDEVIISSYYRDKTSIPQKNIAKYRGSIYAEMIHNVKTEFRVNIDGYIDEYEAMTGMLSWFSRNDGIKIPFQTIEDILNICKEFAQEQWSHERNYWQQIQNELININGRKINLNFDIINEFYKEFDCPFNLRLGWGSGILGTTIGLHLNETTRRGILDECGNPQNRAPSFKAPKSRRTVMNKNGEIEFAPGWVKLEILSDIC</sequence>
<dbReference type="InterPro" id="IPR005537">
    <property type="entry name" value="RAMP_III_fam"/>
</dbReference>